<proteinExistence type="predicted"/>
<reference evidence="1 2" key="1">
    <citation type="submission" date="2023-01" db="EMBL/GenBank/DDBJ databases">
        <title>Novel species of the genus Asticcacaulis isolated from rivers.</title>
        <authorList>
            <person name="Lu H."/>
        </authorList>
    </citation>
    <scope>NUCLEOTIDE SEQUENCE [LARGE SCALE GENOMIC DNA]</scope>
    <source>
        <strain evidence="1 2">BYS171W</strain>
    </source>
</reference>
<comment type="caution">
    <text evidence="1">The sequence shown here is derived from an EMBL/GenBank/DDBJ whole genome shotgun (WGS) entry which is preliminary data.</text>
</comment>
<evidence type="ECO:0000313" key="2">
    <source>
        <dbReference type="Proteomes" id="UP001214854"/>
    </source>
</evidence>
<dbReference type="InterPro" id="IPR021335">
    <property type="entry name" value="DUF2948"/>
</dbReference>
<gene>
    <name evidence="1" type="ORF">PQU92_11305</name>
</gene>
<dbReference type="EMBL" id="JAQQKX010000008">
    <property type="protein sequence ID" value="MDC7683867.1"/>
    <property type="molecule type" value="Genomic_DNA"/>
</dbReference>
<keyword evidence="2" id="KW-1185">Reference proteome</keyword>
<name>A0ABT5HUW4_9CAUL</name>
<organism evidence="1 2">
    <name type="scientific">Asticcacaulis aquaticus</name>
    <dbReference type="NCBI Taxonomy" id="2984212"/>
    <lineage>
        <taxon>Bacteria</taxon>
        <taxon>Pseudomonadati</taxon>
        <taxon>Pseudomonadota</taxon>
        <taxon>Alphaproteobacteria</taxon>
        <taxon>Caulobacterales</taxon>
        <taxon>Caulobacteraceae</taxon>
        <taxon>Asticcacaulis</taxon>
    </lineage>
</organism>
<dbReference type="Proteomes" id="UP001214854">
    <property type="component" value="Unassembled WGS sequence"/>
</dbReference>
<dbReference type="RefSeq" id="WP_272748326.1">
    <property type="nucleotide sequence ID" value="NZ_JAQQKX010000008.1"/>
</dbReference>
<evidence type="ECO:0000313" key="1">
    <source>
        <dbReference type="EMBL" id="MDC7683867.1"/>
    </source>
</evidence>
<accession>A0ABT5HUW4</accession>
<protein>
    <submittedName>
        <fullName evidence="1">DUF2948 family protein</fullName>
    </submittedName>
</protein>
<dbReference type="Pfam" id="PF11164">
    <property type="entry name" value="DUF2948"/>
    <property type="match status" value="1"/>
</dbReference>
<sequence>MFGFFKKPHKPLRLLAQHAEDVLPLAALLQDAALRGDDVHYDQRSRALTLRMNRFCHEHQSRQPLRANCALQIGSITGLKSRGFDLAKPPHGMALLDLSLEALDAPAYVVGLTFAGKSAAELRIEVEALDILFMDLAAPHRARSTPNHPV</sequence>